<dbReference type="EMBL" id="AHAM01000182">
    <property type="protein sequence ID" value="EHK55086.1"/>
    <property type="molecule type" value="Genomic_DNA"/>
</dbReference>
<gene>
    <name evidence="2" type="ORF">MAXJ12_21829</name>
</gene>
<reference evidence="2 3" key="1">
    <citation type="journal article" date="2012" name="J. Bacteriol.">
        <title>Draft Genome Sequence of Mesorhizobium alhagi CCNWXJ12-2T, a Novel Salt-Resistant Species Isolated from the Desert of Northwestern China.</title>
        <authorList>
            <person name="Zhou M."/>
            <person name="Chen W."/>
            <person name="Chen H."/>
            <person name="Wei G."/>
        </authorList>
    </citation>
    <scope>NUCLEOTIDE SEQUENCE [LARGE SCALE GENOMIC DNA]</scope>
    <source>
        <strain evidence="2 3">CCNWXJ12-2</strain>
    </source>
</reference>
<dbReference type="PANTHER" id="PTHR41252:SF1">
    <property type="entry name" value="BLR2505 PROTEIN"/>
    <property type="match status" value="1"/>
</dbReference>
<feature type="domain" description="SnoaL-like" evidence="1">
    <location>
        <begin position="35"/>
        <end position="126"/>
    </location>
</feature>
<evidence type="ECO:0000259" key="1">
    <source>
        <dbReference type="Pfam" id="PF12680"/>
    </source>
</evidence>
<sequence length="143" mass="15932">MMTQQHDSTRAAMELLENMFDVEMRYLQSGPDGAEMLASAFHPDVIVHEPKSLPYAGDWKGLEGVGALFRKMREIWSDVNVEGLQAAQNGDVVYMSCTISLVARANGATVRQPFAEVLRFRDGRLLEGTPFYYDTNEILSALG</sequence>
<dbReference type="AlphaFoldDB" id="H0HW08"/>
<dbReference type="SUPFAM" id="SSF54427">
    <property type="entry name" value="NTF2-like"/>
    <property type="match status" value="1"/>
</dbReference>
<name>H0HW08_9HYPH</name>
<proteinExistence type="predicted"/>
<dbReference type="InterPro" id="IPR032710">
    <property type="entry name" value="NTF2-like_dom_sf"/>
</dbReference>
<keyword evidence="3" id="KW-1185">Reference proteome</keyword>
<organism evidence="2 3">
    <name type="scientific">Mesorhizobium alhagi CCNWXJ12-2</name>
    <dbReference type="NCBI Taxonomy" id="1107882"/>
    <lineage>
        <taxon>Bacteria</taxon>
        <taxon>Pseudomonadati</taxon>
        <taxon>Pseudomonadota</taxon>
        <taxon>Alphaproteobacteria</taxon>
        <taxon>Hyphomicrobiales</taxon>
        <taxon>Phyllobacteriaceae</taxon>
        <taxon>Allomesorhizobium</taxon>
    </lineage>
</organism>
<dbReference type="Proteomes" id="UP000003250">
    <property type="component" value="Unassembled WGS sequence"/>
</dbReference>
<dbReference type="PANTHER" id="PTHR41252">
    <property type="entry name" value="BLR2505 PROTEIN"/>
    <property type="match status" value="1"/>
</dbReference>
<dbReference type="Pfam" id="PF12680">
    <property type="entry name" value="SnoaL_2"/>
    <property type="match status" value="1"/>
</dbReference>
<dbReference type="InterPro" id="IPR037401">
    <property type="entry name" value="SnoaL-like"/>
</dbReference>
<evidence type="ECO:0000313" key="2">
    <source>
        <dbReference type="EMBL" id="EHK55086.1"/>
    </source>
</evidence>
<evidence type="ECO:0000313" key="3">
    <source>
        <dbReference type="Proteomes" id="UP000003250"/>
    </source>
</evidence>
<dbReference type="Gene3D" id="3.10.450.50">
    <property type="match status" value="1"/>
</dbReference>
<accession>H0HW08</accession>
<dbReference type="PATRIC" id="fig|1107882.3.peg.4263"/>
<protein>
    <recommendedName>
        <fullName evidence="1">SnoaL-like domain-containing protein</fullName>
    </recommendedName>
</protein>